<evidence type="ECO:0000313" key="4">
    <source>
        <dbReference type="Proteomes" id="UP001141552"/>
    </source>
</evidence>
<keyword evidence="4" id="KW-1185">Reference proteome</keyword>
<reference evidence="3" key="2">
    <citation type="journal article" date="2023" name="Plants (Basel)">
        <title>Annotation of the Turnera subulata (Passifloraceae) Draft Genome Reveals the S-Locus Evolved after the Divergence of Turneroideae from Passifloroideae in a Stepwise Manner.</title>
        <authorList>
            <person name="Henning P.M."/>
            <person name="Roalson E.H."/>
            <person name="Mir W."/>
            <person name="McCubbin A.G."/>
            <person name="Shore J.S."/>
        </authorList>
    </citation>
    <scope>NUCLEOTIDE SEQUENCE</scope>
    <source>
        <strain evidence="3">F60SS</strain>
    </source>
</reference>
<keyword evidence="2" id="KW-0812">Transmembrane</keyword>
<proteinExistence type="predicted"/>
<evidence type="ECO:0000256" key="1">
    <source>
        <dbReference type="SAM" id="MobiDB-lite"/>
    </source>
</evidence>
<dbReference type="OrthoDB" id="513929at2759"/>
<dbReference type="PANTHER" id="PTHR37224">
    <property type="entry name" value="OS02G0804400 PROTEIN"/>
    <property type="match status" value="1"/>
</dbReference>
<sequence length="130" mass="14246">MALSAITTRAHILCYYSYHHDQLSKPKKMRLNGSRNILSNARPKGSFGVRASNSRSEDESSTTNDNNGVSQDLDYIWKLGVGSVAGAAVIKYGSILFPEITRPNILVALIMISTPVIVAIVLLINQSRQE</sequence>
<evidence type="ECO:0000313" key="3">
    <source>
        <dbReference type="EMBL" id="KAJ4845505.1"/>
    </source>
</evidence>
<comment type="caution">
    <text evidence="3">The sequence shown here is derived from an EMBL/GenBank/DDBJ whole genome shotgun (WGS) entry which is preliminary data.</text>
</comment>
<evidence type="ECO:0000256" key="2">
    <source>
        <dbReference type="SAM" id="Phobius"/>
    </source>
</evidence>
<gene>
    <name evidence="3" type="ORF">Tsubulata_013018</name>
</gene>
<feature type="region of interest" description="Disordered" evidence="1">
    <location>
        <begin position="37"/>
        <end position="66"/>
    </location>
</feature>
<keyword evidence="2" id="KW-1133">Transmembrane helix</keyword>
<dbReference type="EMBL" id="JAKUCV010001648">
    <property type="protein sequence ID" value="KAJ4845505.1"/>
    <property type="molecule type" value="Genomic_DNA"/>
</dbReference>
<protein>
    <submittedName>
        <fullName evidence="3">Uncharacterized protein</fullName>
    </submittedName>
</protein>
<organism evidence="3 4">
    <name type="scientific">Turnera subulata</name>
    <dbReference type="NCBI Taxonomy" id="218843"/>
    <lineage>
        <taxon>Eukaryota</taxon>
        <taxon>Viridiplantae</taxon>
        <taxon>Streptophyta</taxon>
        <taxon>Embryophyta</taxon>
        <taxon>Tracheophyta</taxon>
        <taxon>Spermatophyta</taxon>
        <taxon>Magnoliopsida</taxon>
        <taxon>eudicotyledons</taxon>
        <taxon>Gunneridae</taxon>
        <taxon>Pentapetalae</taxon>
        <taxon>rosids</taxon>
        <taxon>fabids</taxon>
        <taxon>Malpighiales</taxon>
        <taxon>Passifloraceae</taxon>
        <taxon>Turnera</taxon>
    </lineage>
</organism>
<accession>A0A9Q0JLX1</accession>
<feature type="transmembrane region" description="Helical" evidence="2">
    <location>
        <begin position="75"/>
        <end position="93"/>
    </location>
</feature>
<reference evidence="3" key="1">
    <citation type="submission" date="2022-02" db="EMBL/GenBank/DDBJ databases">
        <authorList>
            <person name="Henning P.M."/>
            <person name="McCubbin A.G."/>
            <person name="Shore J.S."/>
        </authorList>
    </citation>
    <scope>NUCLEOTIDE SEQUENCE</scope>
    <source>
        <strain evidence="3">F60SS</strain>
        <tissue evidence="3">Leaves</tissue>
    </source>
</reference>
<dbReference type="AlphaFoldDB" id="A0A9Q0JLX1"/>
<keyword evidence="2" id="KW-0472">Membrane</keyword>
<feature type="transmembrane region" description="Helical" evidence="2">
    <location>
        <begin position="105"/>
        <end position="124"/>
    </location>
</feature>
<name>A0A9Q0JLX1_9ROSI</name>
<dbReference type="Proteomes" id="UP001141552">
    <property type="component" value="Unassembled WGS sequence"/>
</dbReference>